<dbReference type="PRINTS" id="PR00033">
    <property type="entry name" value="HTHASNC"/>
</dbReference>
<dbReference type="InterPro" id="IPR036388">
    <property type="entry name" value="WH-like_DNA-bd_sf"/>
</dbReference>
<keyword evidence="1" id="KW-0805">Transcription regulation</keyword>
<dbReference type="GO" id="GO:0043565">
    <property type="term" value="F:sequence-specific DNA binding"/>
    <property type="evidence" value="ECO:0007669"/>
    <property type="project" value="InterPro"/>
</dbReference>
<dbReference type="Proteomes" id="UP000276282">
    <property type="component" value="Unassembled WGS sequence"/>
</dbReference>
<dbReference type="Pfam" id="PF01037">
    <property type="entry name" value="AsnC_trans_reg"/>
    <property type="match status" value="1"/>
</dbReference>
<dbReference type="Gene3D" id="3.30.70.920">
    <property type="match status" value="1"/>
</dbReference>
<feature type="domain" description="HTH asnC-type" evidence="4">
    <location>
        <begin position="3"/>
        <end position="64"/>
    </location>
</feature>
<dbReference type="RefSeq" id="WP_121345585.1">
    <property type="nucleotide sequence ID" value="NZ_RBLG01000002.1"/>
</dbReference>
<dbReference type="PANTHER" id="PTHR30154">
    <property type="entry name" value="LEUCINE-RESPONSIVE REGULATORY PROTEIN"/>
    <property type="match status" value="1"/>
</dbReference>
<evidence type="ECO:0000259" key="4">
    <source>
        <dbReference type="PROSITE" id="PS50956"/>
    </source>
</evidence>
<protein>
    <submittedName>
        <fullName evidence="5">AsnC family transcriptional regulator</fullName>
    </submittedName>
</protein>
<evidence type="ECO:0000313" key="6">
    <source>
        <dbReference type="Proteomes" id="UP000276282"/>
    </source>
</evidence>
<dbReference type="EMBL" id="RBLG01000002">
    <property type="protein sequence ID" value="RKS53494.1"/>
    <property type="molecule type" value="Genomic_DNA"/>
</dbReference>
<dbReference type="GO" id="GO:0043200">
    <property type="term" value="P:response to amino acid"/>
    <property type="evidence" value="ECO:0007669"/>
    <property type="project" value="TreeGrafter"/>
</dbReference>
<dbReference type="Pfam" id="PF13404">
    <property type="entry name" value="HTH_AsnC-type"/>
    <property type="match status" value="1"/>
</dbReference>
<evidence type="ECO:0000256" key="2">
    <source>
        <dbReference type="ARBA" id="ARBA00023125"/>
    </source>
</evidence>
<dbReference type="OrthoDB" id="9800326at2"/>
<dbReference type="InterPro" id="IPR000485">
    <property type="entry name" value="AsnC-type_HTH_dom"/>
</dbReference>
<evidence type="ECO:0000313" key="5">
    <source>
        <dbReference type="EMBL" id="RKS53494.1"/>
    </source>
</evidence>
<dbReference type="SUPFAM" id="SSF46785">
    <property type="entry name" value="Winged helix' DNA-binding domain"/>
    <property type="match status" value="1"/>
</dbReference>
<proteinExistence type="predicted"/>
<dbReference type="InterPro" id="IPR036390">
    <property type="entry name" value="WH_DNA-bd_sf"/>
</dbReference>
<dbReference type="SMART" id="SM00344">
    <property type="entry name" value="HTH_ASNC"/>
    <property type="match status" value="1"/>
</dbReference>
<organism evidence="5 6">
    <name type="scientific">Gillisia mitskevichiae</name>
    <dbReference type="NCBI Taxonomy" id="270921"/>
    <lineage>
        <taxon>Bacteria</taxon>
        <taxon>Pseudomonadati</taxon>
        <taxon>Bacteroidota</taxon>
        <taxon>Flavobacteriia</taxon>
        <taxon>Flavobacteriales</taxon>
        <taxon>Flavobacteriaceae</taxon>
        <taxon>Gillisia</taxon>
    </lineage>
</organism>
<keyword evidence="3" id="KW-0804">Transcription</keyword>
<dbReference type="InterPro" id="IPR019888">
    <property type="entry name" value="Tscrpt_reg_AsnC-like"/>
</dbReference>
<evidence type="ECO:0000256" key="3">
    <source>
        <dbReference type="ARBA" id="ARBA00023163"/>
    </source>
</evidence>
<dbReference type="Gene3D" id="1.10.10.10">
    <property type="entry name" value="Winged helix-like DNA-binding domain superfamily/Winged helix DNA-binding domain"/>
    <property type="match status" value="1"/>
</dbReference>
<dbReference type="PANTHER" id="PTHR30154:SF34">
    <property type="entry name" value="TRANSCRIPTIONAL REGULATOR AZLB"/>
    <property type="match status" value="1"/>
</dbReference>
<dbReference type="InterPro" id="IPR019887">
    <property type="entry name" value="Tscrpt_reg_AsnC/Lrp_C"/>
</dbReference>
<reference evidence="5 6" key="1">
    <citation type="submission" date="2018-10" db="EMBL/GenBank/DDBJ databases">
        <title>Genomic Encyclopedia of Archaeal and Bacterial Type Strains, Phase II (KMG-II): from individual species to whole genera.</title>
        <authorList>
            <person name="Goeker M."/>
        </authorList>
    </citation>
    <scope>NUCLEOTIDE SEQUENCE [LARGE SCALE GENOMIC DNA]</scope>
    <source>
        <strain evidence="5 6">DSM 19839</strain>
    </source>
</reference>
<name>A0A495PS84_9FLAO</name>
<dbReference type="InterPro" id="IPR011008">
    <property type="entry name" value="Dimeric_a/b-barrel"/>
</dbReference>
<accession>A0A495PS84</accession>
<dbReference type="PROSITE" id="PS50956">
    <property type="entry name" value="HTH_ASNC_2"/>
    <property type="match status" value="1"/>
</dbReference>
<sequence>MSLDEIDKKILQKLQNDSKITNKKLSSELNLSVTAIFERIKRLERNRVISRYVALVKPAEVDRSFMVFCQIKLVQHSKNYVIKFEEEIIQLHEVLECYHVSGEYDYILKILVKDMEAYREFLLNKLTNLNHIGSTQSTFIISPVKSTTAIDLL</sequence>
<comment type="caution">
    <text evidence="5">The sequence shown here is derived from an EMBL/GenBank/DDBJ whole genome shotgun (WGS) entry which is preliminary data.</text>
</comment>
<dbReference type="SUPFAM" id="SSF54909">
    <property type="entry name" value="Dimeric alpha+beta barrel"/>
    <property type="match status" value="1"/>
</dbReference>
<evidence type="ECO:0000256" key="1">
    <source>
        <dbReference type="ARBA" id="ARBA00023015"/>
    </source>
</evidence>
<dbReference type="AlphaFoldDB" id="A0A495PS84"/>
<keyword evidence="2" id="KW-0238">DNA-binding</keyword>
<keyword evidence="6" id="KW-1185">Reference proteome</keyword>
<gene>
    <name evidence="5" type="ORF">BC962_1745</name>
</gene>
<dbReference type="GO" id="GO:0005829">
    <property type="term" value="C:cytosol"/>
    <property type="evidence" value="ECO:0007669"/>
    <property type="project" value="TreeGrafter"/>
</dbReference>